<dbReference type="PANTHER" id="PTHR45673">
    <property type="entry name" value="SERINE/THREONINE-PROTEIN PHOSPHATASE 2B CATALYTIC SUBUNIT 1-RELATED"/>
    <property type="match status" value="1"/>
</dbReference>
<accession>A0A6P7GKY2</accession>
<dbReference type="Gene3D" id="3.60.21.10">
    <property type="match status" value="1"/>
</dbReference>
<evidence type="ECO:0000313" key="1">
    <source>
        <dbReference type="RefSeq" id="XP_028145878.1"/>
    </source>
</evidence>
<sequence>MTGDSEEHKTLPAVPFPPSNKLTVAEVFDPRTAKPRPDTLKQHFILEGRIDEAAALRIINEGAALLRAEKTMIDIEAPVTGKDRRD</sequence>
<organism evidence="1">
    <name type="scientific">Diabrotica virgifera virgifera</name>
    <name type="common">western corn rootworm</name>
    <dbReference type="NCBI Taxonomy" id="50390"/>
    <lineage>
        <taxon>Eukaryota</taxon>
        <taxon>Metazoa</taxon>
        <taxon>Ecdysozoa</taxon>
        <taxon>Arthropoda</taxon>
        <taxon>Hexapoda</taxon>
        <taxon>Insecta</taxon>
        <taxon>Pterygota</taxon>
        <taxon>Neoptera</taxon>
        <taxon>Endopterygota</taxon>
        <taxon>Coleoptera</taxon>
        <taxon>Polyphaga</taxon>
        <taxon>Cucujiformia</taxon>
        <taxon>Chrysomeloidea</taxon>
        <taxon>Chrysomelidae</taxon>
        <taxon>Galerucinae</taxon>
        <taxon>Diabroticina</taxon>
        <taxon>Diabroticites</taxon>
        <taxon>Diabrotica</taxon>
    </lineage>
</organism>
<dbReference type="InterPro" id="IPR029052">
    <property type="entry name" value="Metallo-depent_PP-like"/>
</dbReference>
<dbReference type="InterPro" id="IPR043360">
    <property type="entry name" value="PP2B"/>
</dbReference>
<dbReference type="RefSeq" id="XP_028145878.1">
    <property type="nucleotide sequence ID" value="XM_028290077.1"/>
</dbReference>
<dbReference type="InParanoid" id="A0A6P7GKY2"/>
<proteinExistence type="predicted"/>
<dbReference type="GO" id="GO:0097720">
    <property type="term" value="P:calcineurin-mediated signaling"/>
    <property type="evidence" value="ECO:0007669"/>
    <property type="project" value="InterPro"/>
</dbReference>
<dbReference type="AlphaFoldDB" id="A0A6P7GKY2"/>
<dbReference type="OrthoDB" id="5593063at2759"/>
<protein>
    <submittedName>
        <fullName evidence="1">Serine/threonine-protein phosphatase 2B catalytic subunit 2-like</fullName>
    </submittedName>
</protein>
<gene>
    <name evidence="1" type="primary">LOC114339424</name>
</gene>
<dbReference type="GO" id="GO:0033192">
    <property type="term" value="F:calmodulin-dependent protein phosphatase activity"/>
    <property type="evidence" value="ECO:0007669"/>
    <property type="project" value="InterPro"/>
</dbReference>
<name>A0A6P7GKY2_DIAVI</name>
<reference evidence="1" key="1">
    <citation type="submission" date="2025-08" db="UniProtKB">
        <authorList>
            <consortium name="RefSeq"/>
        </authorList>
    </citation>
    <scope>IDENTIFICATION</scope>
    <source>
        <tissue evidence="1">Whole insect</tissue>
    </source>
</reference>